<dbReference type="EMBL" id="JASBWV010000002">
    <property type="protein sequence ID" value="KAJ9127315.1"/>
    <property type="molecule type" value="Genomic_DNA"/>
</dbReference>
<name>A0ACC2XTF3_9TREE</name>
<reference evidence="1" key="1">
    <citation type="submission" date="2023-04" db="EMBL/GenBank/DDBJ databases">
        <title>Draft Genome sequencing of Naganishia species isolated from polar environments using Oxford Nanopore Technology.</title>
        <authorList>
            <person name="Leo P."/>
            <person name="Venkateswaran K."/>
        </authorList>
    </citation>
    <scope>NUCLEOTIDE SEQUENCE</scope>
    <source>
        <strain evidence="1">DBVPG 5303</strain>
    </source>
</reference>
<sequence length="238" mass="25906">MSKSDDIKLQDMFIEGHVDGSQQDVPYVDKEGHHPSTAPVNILSHLSRAQLLSDVDRFVKEKGLEEHVDDIRKGALLAQNPTTFEQLDELTQSDKERIHHENTHRWSQPMTLYLTIAICSLGSNGANLSFPREFGIAGETGTDPWIVGIVNAAPYLAASIVGCWLSDPLNNYFGRRGTIFLTALCLIASPIASGFTKSWQALFACRLVLGLGMGTKGSTVPVFAAENSPTVIRGALGE</sequence>
<protein>
    <submittedName>
        <fullName evidence="1">Uncharacterized protein</fullName>
    </submittedName>
</protein>
<keyword evidence="2" id="KW-1185">Reference proteome</keyword>
<evidence type="ECO:0000313" key="2">
    <source>
        <dbReference type="Proteomes" id="UP001234202"/>
    </source>
</evidence>
<comment type="caution">
    <text evidence="1">The sequence shown here is derived from an EMBL/GenBank/DDBJ whole genome shotgun (WGS) entry which is preliminary data.</text>
</comment>
<organism evidence="1 2">
    <name type="scientific">Naganishia onofrii</name>
    <dbReference type="NCBI Taxonomy" id="1851511"/>
    <lineage>
        <taxon>Eukaryota</taxon>
        <taxon>Fungi</taxon>
        <taxon>Dikarya</taxon>
        <taxon>Basidiomycota</taxon>
        <taxon>Agaricomycotina</taxon>
        <taxon>Tremellomycetes</taxon>
        <taxon>Filobasidiales</taxon>
        <taxon>Filobasidiaceae</taxon>
        <taxon>Naganishia</taxon>
    </lineage>
</organism>
<proteinExistence type="predicted"/>
<dbReference type="Proteomes" id="UP001234202">
    <property type="component" value="Unassembled WGS sequence"/>
</dbReference>
<gene>
    <name evidence="1" type="ORF">QFC24_000722</name>
</gene>
<evidence type="ECO:0000313" key="1">
    <source>
        <dbReference type="EMBL" id="KAJ9127315.1"/>
    </source>
</evidence>
<accession>A0ACC2XTF3</accession>